<keyword evidence="3 4" id="KW-0408">Iron</keyword>
<dbReference type="PANTHER" id="PTHR40394">
    <property type="entry name" value="LIPOPROTEIN-RELATED"/>
    <property type="match status" value="1"/>
</dbReference>
<name>A0A7Y0AF82_9BACT</name>
<reference evidence="8 9" key="1">
    <citation type="submission" date="2020-04" db="EMBL/GenBank/DDBJ databases">
        <title>Hymenobacter polaris sp. nov., isolated from Arctic soil.</title>
        <authorList>
            <person name="Dahal R.H."/>
        </authorList>
    </citation>
    <scope>NUCLEOTIDE SEQUENCE [LARGE SCALE GENOMIC DNA]</scope>
    <source>
        <strain evidence="8 9">RP-2-7</strain>
    </source>
</reference>
<evidence type="ECO:0000259" key="7">
    <source>
        <dbReference type="PROSITE" id="PS51007"/>
    </source>
</evidence>
<dbReference type="GO" id="GO:0020037">
    <property type="term" value="F:heme binding"/>
    <property type="evidence" value="ECO:0007669"/>
    <property type="project" value="InterPro"/>
</dbReference>
<evidence type="ECO:0000256" key="1">
    <source>
        <dbReference type="ARBA" id="ARBA00022617"/>
    </source>
</evidence>
<keyword evidence="1 4" id="KW-0349">Heme</keyword>
<dbReference type="PROSITE" id="PS51007">
    <property type="entry name" value="CYTC"/>
    <property type="match status" value="1"/>
</dbReference>
<evidence type="ECO:0000256" key="2">
    <source>
        <dbReference type="ARBA" id="ARBA00022723"/>
    </source>
</evidence>
<evidence type="ECO:0000256" key="4">
    <source>
        <dbReference type="PROSITE-ProRule" id="PRU00433"/>
    </source>
</evidence>
<dbReference type="GO" id="GO:0009055">
    <property type="term" value="F:electron transfer activity"/>
    <property type="evidence" value="ECO:0007669"/>
    <property type="project" value="InterPro"/>
</dbReference>
<sequence length="250" mass="27275">MSPFLKYGLASASLALSLGVVSCTPDAGDPGVEYAPEMYESIPYEPLRQISFNTVNPFGINERDPAIGTIPRGKLAYFDHIPKDSVRIAERVLQNPYPYTKANIEEGQVLFTRYCQHCHGEGGKGDGPVGQKFKGVPNYATGAYKTMNDGHIYHVIEWGRNRMMPHGSQVNPEERWKIAMYVHVLQLNNDPADLPKLVKVNAPVPVTSATEGNASVMTDGLNQKAEGQAGTNKESATPGQGNTKGRNGRM</sequence>
<keyword evidence="2 4" id="KW-0479">Metal-binding</keyword>
<accession>A0A7Y0AF82</accession>
<evidence type="ECO:0000256" key="6">
    <source>
        <dbReference type="SAM" id="SignalP"/>
    </source>
</evidence>
<proteinExistence type="predicted"/>
<evidence type="ECO:0000256" key="3">
    <source>
        <dbReference type="ARBA" id="ARBA00023004"/>
    </source>
</evidence>
<feature type="chain" id="PRO_5031501662" evidence="6">
    <location>
        <begin position="28"/>
        <end position="250"/>
    </location>
</feature>
<evidence type="ECO:0000256" key="5">
    <source>
        <dbReference type="SAM" id="MobiDB-lite"/>
    </source>
</evidence>
<dbReference type="Proteomes" id="UP000559626">
    <property type="component" value="Unassembled WGS sequence"/>
</dbReference>
<evidence type="ECO:0000313" key="9">
    <source>
        <dbReference type="Proteomes" id="UP000559626"/>
    </source>
</evidence>
<dbReference type="SUPFAM" id="SSF46626">
    <property type="entry name" value="Cytochrome c"/>
    <property type="match status" value="1"/>
</dbReference>
<protein>
    <submittedName>
        <fullName evidence="8">Cytochrome c</fullName>
    </submittedName>
</protein>
<feature type="compositionally biased region" description="Polar residues" evidence="5">
    <location>
        <begin position="229"/>
        <end position="250"/>
    </location>
</feature>
<organism evidence="8 9">
    <name type="scientific">Hymenobacter polaris</name>
    <dbReference type="NCBI Taxonomy" id="2682546"/>
    <lineage>
        <taxon>Bacteria</taxon>
        <taxon>Pseudomonadati</taxon>
        <taxon>Bacteroidota</taxon>
        <taxon>Cytophagia</taxon>
        <taxon>Cytophagales</taxon>
        <taxon>Hymenobacteraceae</taxon>
        <taxon>Hymenobacter</taxon>
    </lineage>
</organism>
<dbReference type="GO" id="GO:0046872">
    <property type="term" value="F:metal ion binding"/>
    <property type="evidence" value="ECO:0007669"/>
    <property type="project" value="UniProtKB-KW"/>
</dbReference>
<dbReference type="InterPro" id="IPR009056">
    <property type="entry name" value="Cyt_c-like_dom"/>
</dbReference>
<dbReference type="AlphaFoldDB" id="A0A7Y0AF82"/>
<comment type="caution">
    <text evidence="8">The sequence shown here is derived from an EMBL/GenBank/DDBJ whole genome shotgun (WGS) entry which is preliminary data.</text>
</comment>
<feature type="signal peptide" evidence="6">
    <location>
        <begin position="1"/>
        <end position="27"/>
    </location>
</feature>
<dbReference type="EMBL" id="JABBGH010000002">
    <property type="protein sequence ID" value="NML66263.1"/>
    <property type="molecule type" value="Genomic_DNA"/>
</dbReference>
<keyword evidence="9" id="KW-1185">Reference proteome</keyword>
<dbReference type="PANTHER" id="PTHR40394:SF2">
    <property type="entry name" value="QUINOL:CYTOCHROME C OXIDOREDUCTASE MEMBRANE PROTEIN"/>
    <property type="match status" value="1"/>
</dbReference>
<feature type="domain" description="Cytochrome c" evidence="7">
    <location>
        <begin position="102"/>
        <end position="186"/>
    </location>
</feature>
<evidence type="ECO:0000313" key="8">
    <source>
        <dbReference type="EMBL" id="NML66263.1"/>
    </source>
</evidence>
<dbReference type="InterPro" id="IPR036909">
    <property type="entry name" value="Cyt_c-like_dom_sf"/>
</dbReference>
<feature type="region of interest" description="Disordered" evidence="5">
    <location>
        <begin position="225"/>
        <end position="250"/>
    </location>
</feature>
<dbReference type="Gene3D" id="1.10.760.10">
    <property type="entry name" value="Cytochrome c-like domain"/>
    <property type="match status" value="1"/>
</dbReference>
<dbReference type="PROSITE" id="PS51257">
    <property type="entry name" value="PROKAR_LIPOPROTEIN"/>
    <property type="match status" value="1"/>
</dbReference>
<gene>
    <name evidence="8" type="ORF">HHL22_13705</name>
</gene>
<keyword evidence="6" id="KW-0732">Signal</keyword>
<dbReference type="Pfam" id="PF13442">
    <property type="entry name" value="Cytochrome_CBB3"/>
    <property type="match status" value="1"/>
</dbReference>